<dbReference type="EMBL" id="CP045725">
    <property type="protein sequence ID" value="QGF25155.1"/>
    <property type="molecule type" value="Genomic_DNA"/>
</dbReference>
<evidence type="ECO:0000256" key="3">
    <source>
        <dbReference type="ARBA" id="ARBA00022801"/>
    </source>
</evidence>
<dbReference type="InterPro" id="IPR002142">
    <property type="entry name" value="Peptidase_S49"/>
</dbReference>
<evidence type="ECO:0000259" key="6">
    <source>
        <dbReference type="Pfam" id="PF01343"/>
    </source>
</evidence>
<feature type="domain" description="Peptidase S49" evidence="6">
    <location>
        <begin position="361"/>
        <end position="507"/>
    </location>
</feature>
<dbReference type="Gene3D" id="3.90.226.10">
    <property type="entry name" value="2-enoyl-CoA Hydratase, Chain A, domain 1"/>
    <property type="match status" value="2"/>
</dbReference>
<dbReference type="CDD" id="cd07023">
    <property type="entry name" value="S49_Sppa_N_C"/>
    <property type="match status" value="1"/>
</dbReference>
<dbReference type="PANTHER" id="PTHR33209:SF1">
    <property type="entry name" value="PEPTIDASE S49 DOMAIN-CONTAINING PROTEIN"/>
    <property type="match status" value="1"/>
</dbReference>
<comment type="similarity">
    <text evidence="1">Belongs to the peptidase S49 family.</text>
</comment>
<evidence type="ECO:0000313" key="8">
    <source>
        <dbReference type="Proteomes" id="UP000386847"/>
    </source>
</evidence>
<keyword evidence="2" id="KW-0645">Protease</keyword>
<dbReference type="InterPro" id="IPR047272">
    <property type="entry name" value="S49_SppA_C"/>
</dbReference>
<evidence type="ECO:0000313" key="7">
    <source>
        <dbReference type="EMBL" id="QGF25155.1"/>
    </source>
</evidence>
<dbReference type="GO" id="GO:0006465">
    <property type="term" value="P:signal peptide processing"/>
    <property type="evidence" value="ECO:0007669"/>
    <property type="project" value="InterPro"/>
</dbReference>
<dbReference type="GO" id="GO:0016020">
    <property type="term" value="C:membrane"/>
    <property type="evidence" value="ECO:0007669"/>
    <property type="project" value="InterPro"/>
</dbReference>
<feature type="active site" description="Proton donor/acceptor" evidence="5">
    <location>
        <position position="157"/>
    </location>
</feature>
<dbReference type="Proteomes" id="UP000386847">
    <property type="component" value="Chromosome"/>
</dbReference>
<feature type="active site" description="Nucleophile" evidence="5">
    <location>
        <position position="374"/>
    </location>
</feature>
<feature type="domain" description="Peptidase S49" evidence="6">
    <location>
        <begin position="91"/>
        <end position="192"/>
    </location>
</feature>
<evidence type="ECO:0000256" key="4">
    <source>
        <dbReference type="ARBA" id="ARBA00022825"/>
    </source>
</evidence>
<dbReference type="KEGG" id="rain:Rai3103_09100"/>
<dbReference type="InterPro" id="IPR004634">
    <property type="entry name" value="Pept_S49_pIV"/>
</dbReference>
<evidence type="ECO:0000256" key="5">
    <source>
        <dbReference type="PIRSR" id="PIRSR001217-1"/>
    </source>
</evidence>
<dbReference type="Gene3D" id="6.20.330.10">
    <property type="match status" value="1"/>
</dbReference>
<dbReference type="PANTHER" id="PTHR33209">
    <property type="entry name" value="PROTEASE 4"/>
    <property type="match status" value="1"/>
</dbReference>
<evidence type="ECO:0000256" key="2">
    <source>
        <dbReference type="ARBA" id="ARBA00022670"/>
    </source>
</evidence>
<dbReference type="GO" id="GO:0008236">
    <property type="term" value="F:serine-type peptidase activity"/>
    <property type="evidence" value="ECO:0007669"/>
    <property type="project" value="UniProtKB-KW"/>
</dbReference>
<sequence length="563" mass="59795">MTKLLRAAVGRDAGDDASAWAVVDLHGAYPTRHGRQLEALLGRSETLESLTDRLDTLARLDSLQGVLVRVINLTAGLVTCEAIAHALGRLQEHRRVVVYLPQVGMRSLLVASGVREVVAPESADVMLPGFAAERVFYGEFLSRRGIGFENLRIREYKSALTRFSDDHMDDFEREQLTAYIDSAERSWRSAVTREGAGEAVTGEGAGEGAGEAVTGEEAAEAVRGEGAQAVDWLDAGFTNAAQLVDAGLITRVAYDDEIAAPADEDWGRSIAFVRAQLAGRLHVKKQEGIAVIPVLGTIVSGRSRPAGPLLAGQTSGSETVVAALRRAERDELTKAIVLLVDSGGGSALASDVICRAVARCAKPVVAVMGEVAASGGYYVLARADHVVASPFTVTGSIGVVVGKPVLTDLNGRIGRNPESVGRDMALFGSPNRPFTEAERAWAERMMDEAYGRFLTQVAEGRRLSRERVDDLGRGRIWSGADAHERGLVDELGDLSSALAAARRLAGLPDDAPVRPPSTSFALPGVPVFGKDPAAAVASAALAAVWPFGDERVLTWFDSALTIR</sequence>
<keyword evidence="3" id="KW-0378">Hydrolase</keyword>
<protein>
    <submittedName>
        <fullName evidence="7">Peptidase</fullName>
    </submittedName>
</protein>
<dbReference type="SUPFAM" id="SSF52096">
    <property type="entry name" value="ClpP/crotonase"/>
    <property type="match status" value="1"/>
</dbReference>
<proteinExistence type="inferred from homology"/>
<dbReference type="AlphaFoldDB" id="A0A5Q2FKH1"/>
<evidence type="ECO:0000256" key="1">
    <source>
        <dbReference type="ARBA" id="ARBA00008683"/>
    </source>
</evidence>
<organism evidence="7 8">
    <name type="scientific">Raineyella fluvialis</name>
    <dbReference type="NCBI Taxonomy" id="2662261"/>
    <lineage>
        <taxon>Bacteria</taxon>
        <taxon>Bacillati</taxon>
        <taxon>Actinomycetota</taxon>
        <taxon>Actinomycetes</taxon>
        <taxon>Propionibacteriales</taxon>
        <taxon>Propionibacteriaceae</taxon>
        <taxon>Raineyella</taxon>
    </lineage>
</organism>
<dbReference type="InterPro" id="IPR029045">
    <property type="entry name" value="ClpP/crotonase-like_dom_sf"/>
</dbReference>
<reference evidence="7 8" key="1">
    <citation type="submission" date="2019-10" db="EMBL/GenBank/DDBJ databases">
        <title>Genomic analysis of Raineyella sp. CBA3103.</title>
        <authorList>
            <person name="Roh S.W."/>
        </authorList>
    </citation>
    <scope>NUCLEOTIDE SEQUENCE [LARGE SCALE GENOMIC DNA]</scope>
    <source>
        <strain evidence="7 8">CBA3103</strain>
    </source>
</reference>
<name>A0A5Q2FKH1_9ACTN</name>
<gene>
    <name evidence="7" type="ORF">Rai3103_09100</name>
</gene>
<dbReference type="PIRSF" id="PIRSF001217">
    <property type="entry name" value="Protease_4_SppA"/>
    <property type="match status" value="1"/>
</dbReference>
<keyword evidence="4" id="KW-0720">Serine protease</keyword>
<dbReference type="Pfam" id="PF01343">
    <property type="entry name" value="Peptidase_S49"/>
    <property type="match status" value="2"/>
</dbReference>
<keyword evidence="8" id="KW-1185">Reference proteome</keyword>
<accession>A0A5Q2FKH1</accession>